<keyword evidence="2" id="KW-0472">Membrane</keyword>
<evidence type="ECO:0000256" key="1">
    <source>
        <dbReference type="SAM" id="MobiDB-lite"/>
    </source>
</evidence>
<keyword evidence="2" id="KW-0812">Transmembrane</keyword>
<comment type="caution">
    <text evidence="3">The sequence shown here is derived from an EMBL/GenBank/DDBJ whole genome shotgun (WGS) entry which is preliminary data.</text>
</comment>
<dbReference type="Pfam" id="PF07332">
    <property type="entry name" value="Phage_holin_3_6"/>
    <property type="match status" value="1"/>
</dbReference>
<gene>
    <name evidence="3" type="ORF">ACFQO7_29575</name>
</gene>
<accession>A0ABW2H7J2</accession>
<name>A0ABW2H7J2_9ACTN</name>
<reference evidence="4" key="1">
    <citation type="journal article" date="2019" name="Int. J. Syst. Evol. Microbiol.">
        <title>The Global Catalogue of Microorganisms (GCM) 10K type strain sequencing project: providing services to taxonomists for standard genome sequencing and annotation.</title>
        <authorList>
            <consortium name="The Broad Institute Genomics Platform"/>
            <consortium name="The Broad Institute Genome Sequencing Center for Infectious Disease"/>
            <person name="Wu L."/>
            <person name="Ma J."/>
        </authorList>
    </citation>
    <scope>NUCLEOTIDE SEQUENCE [LARGE SCALE GENOMIC DNA]</scope>
    <source>
        <strain evidence="4">CGMCC 1.9106</strain>
    </source>
</reference>
<evidence type="ECO:0000313" key="4">
    <source>
        <dbReference type="Proteomes" id="UP001596392"/>
    </source>
</evidence>
<dbReference type="Proteomes" id="UP001596392">
    <property type="component" value="Unassembled WGS sequence"/>
</dbReference>
<protein>
    <submittedName>
        <fullName evidence="3">Phage holin family protein</fullName>
    </submittedName>
</protein>
<feature type="transmembrane region" description="Helical" evidence="2">
    <location>
        <begin position="46"/>
        <end position="68"/>
    </location>
</feature>
<feature type="region of interest" description="Disordered" evidence="1">
    <location>
        <begin position="97"/>
        <end position="138"/>
    </location>
</feature>
<proteinExistence type="predicted"/>
<organism evidence="3 4">
    <name type="scientific">Catellatospora aurea</name>
    <dbReference type="NCBI Taxonomy" id="1337874"/>
    <lineage>
        <taxon>Bacteria</taxon>
        <taxon>Bacillati</taxon>
        <taxon>Actinomycetota</taxon>
        <taxon>Actinomycetes</taxon>
        <taxon>Micromonosporales</taxon>
        <taxon>Micromonosporaceae</taxon>
        <taxon>Catellatospora</taxon>
    </lineage>
</organism>
<dbReference type="EMBL" id="JBHTAC010000042">
    <property type="protein sequence ID" value="MFC7246651.1"/>
    <property type="molecule type" value="Genomic_DNA"/>
</dbReference>
<feature type="transmembrane region" description="Helical" evidence="2">
    <location>
        <begin position="74"/>
        <end position="96"/>
    </location>
</feature>
<sequence>MSETRRPPTPQEPGPAAEQLASLSRAESALARTWLRDDAGTAQGRISTAGLLLIWVLPALVVAGVLGLAEVMPLWAAVLCVAAALVLLGIGLGLAGRSRSRRAGERVAPQTWRPLREDAAGLDQSSRPAPSGLERSGG</sequence>
<dbReference type="InterPro" id="IPR009937">
    <property type="entry name" value="Phage_holin_3_6"/>
</dbReference>
<dbReference type="RefSeq" id="WP_376809446.1">
    <property type="nucleotide sequence ID" value="NZ_JBHTAC010000042.1"/>
</dbReference>
<keyword evidence="4" id="KW-1185">Reference proteome</keyword>
<evidence type="ECO:0000313" key="3">
    <source>
        <dbReference type="EMBL" id="MFC7246651.1"/>
    </source>
</evidence>
<keyword evidence="2" id="KW-1133">Transmembrane helix</keyword>
<evidence type="ECO:0000256" key="2">
    <source>
        <dbReference type="SAM" id="Phobius"/>
    </source>
</evidence>